<sequence>MSGSSGGNYDHIPGHFPIETNVNPISASPEETVEDSQASRYIKRILAYIFQFPLMILFYSLTVLLQALKVIKPLKNLLRFYDKKHINQMNHRDVLARLIEYLEKETEKIELNRDHDSSNYSFGSLYGTDSGSLSKEIMQGSYTQLLDTCTDQLKFGMIYLHDPLLDDSLNYLDKILCSEDFVKLLKRYQILLWFGDVTNSEGMQVSNALKVRSFPFLGVLTVKNNKKIELFGKFEGPVHNFTAASLENILSKEYPSLLQLRQQKQHIEVERFIREQQDARFNDSLRRDQERERARLEEQNRAAYEAEQTVLRKQWLLWRKKSLKSEPNSSQDSSRIAIRMEDGSRIVRKFDAGLPIEEIYAFVELYSTNLLQSEEQYDAEDPPSNYHHSYNFTLIVPVPRKELNPAITISDESSIYPSGTIIIEIDNN</sequence>
<feature type="transmembrane region" description="Helical" evidence="1">
    <location>
        <begin position="45"/>
        <end position="68"/>
    </location>
</feature>
<evidence type="ECO:0000313" key="3">
    <source>
        <dbReference type="EMBL" id="KTA96800.1"/>
    </source>
</evidence>
<evidence type="ECO:0000313" key="4">
    <source>
        <dbReference type="EMBL" id="KTA98457.1"/>
    </source>
</evidence>
<dbReference type="GO" id="GO:0140624">
    <property type="term" value="P:EGAD pathway"/>
    <property type="evidence" value="ECO:0007669"/>
    <property type="project" value="EnsemblFungi"/>
</dbReference>
<dbReference type="InterPro" id="IPR029071">
    <property type="entry name" value="Ubiquitin-like_domsf"/>
</dbReference>
<dbReference type="SMART" id="SM00166">
    <property type="entry name" value="UBX"/>
    <property type="match status" value="1"/>
</dbReference>
<dbReference type="GO" id="GO:0005783">
    <property type="term" value="C:endoplasmic reticulum"/>
    <property type="evidence" value="ECO:0007669"/>
    <property type="project" value="TreeGrafter"/>
</dbReference>
<name>A0A0W0CAQ1_CANGB</name>
<dbReference type="SUPFAM" id="SSF52833">
    <property type="entry name" value="Thioredoxin-like"/>
    <property type="match status" value="1"/>
</dbReference>
<dbReference type="PANTHER" id="PTHR23322">
    <property type="entry name" value="FAS-ASSOCIATED PROTEIN"/>
    <property type="match status" value="1"/>
</dbReference>
<dbReference type="GO" id="GO:0030276">
    <property type="term" value="F:clathrin binding"/>
    <property type="evidence" value="ECO:0007669"/>
    <property type="project" value="EnsemblFungi"/>
</dbReference>
<dbReference type="PROSITE" id="PS50033">
    <property type="entry name" value="UBX"/>
    <property type="match status" value="1"/>
</dbReference>
<dbReference type="GO" id="GO:0072583">
    <property type="term" value="P:clathrin-dependent endocytosis"/>
    <property type="evidence" value="ECO:0007669"/>
    <property type="project" value="EnsemblFungi"/>
</dbReference>
<dbReference type="EMBL" id="LLZZ01000167">
    <property type="protein sequence ID" value="KTA96800.1"/>
    <property type="molecule type" value="Genomic_DNA"/>
</dbReference>
<dbReference type="VEuPathDB" id="FungiDB:B1J91_L07128g"/>
<keyword evidence="1" id="KW-1133">Transmembrane helix</keyword>
<dbReference type="InterPro" id="IPR050730">
    <property type="entry name" value="UBX_domain-protein"/>
</dbReference>
<dbReference type="OMA" id="FFQGSYT"/>
<comment type="caution">
    <text evidence="3">The sequence shown here is derived from an EMBL/GenBank/DDBJ whole genome shotgun (WGS) entry which is preliminary data.</text>
</comment>
<dbReference type="Gene3D" id="3.40.30.10">
    <property type="entry name" value="Glutaredoxin"/>
    <property type="match status" value="1"/>
</dbReference>
<keyword evidence="1" id="KW-0812">Transmembrane</keyword>
<dbReference type="Proteomes" id="UP000054886">
    <property type="component" value="Unassembled WGS sequence"/>
</dbReference>
<reference evidence="3 5" key="1">
    <citation type="submission" date="2015-10" db="EMBL/GenBank/DDBJ databases">
        <title>Draft genomes sequences of Candida glabrata isolates 1A, 1B, 2A, 2B, 3A and 3B.</title>
        <authorList>
            <person name="Haavelsrud O.E."/>
            <person name="Gaustad P."/>
        </authorList>
    </citation>
    <scope>NUCLEOTIDE SEQUENCE [LARGE SCALE GENOMIC DNA]</scope>
    <source>
        <strain evidence="3">910700640</strain>
    </source>
</reference>
<dbReference type="InterPro" id="IPR006577">
    <property type="entry name" value="UAS"/>
</dbReference>
<evidence type="ECO:0000259" key="2">
    <source>
        <dbReference type="PROSITE" id="PS50033"/>
    </source>
</evidence>
<dbReference type="Gene3D" id="3.10.20.90">
    <property type="entry name" value="Phosphatidylinositol 3-kinase Catalytic Subunit, Chain A, domain 1"/>
    <property type="match status" value="1"/>
</dbReference>
<evidence type="ECO:0000313" key="5">
    <source>
        <dbReference type="Proteomes" id="UP000054886"/>
    </source>
</evidence>
<accession>A0A0W0CAQ1</accession>
<dbReference type="Pfam" id="PF00789">
    <property type="entry name" value="UBX"/>
    <property type="match status" value="1"/>
</dbReference>
<dbReference type="GO" id="GO:0030136">
    <property type="term" value="C:clathrin-coated vesicle"/>
    <property type="evidence" value="ECO:0007669"/>
    <property type="project" value="EnsemblFungi"/>
</dbReference>
<dbReference type="InterPro" id="IPR036249">
    <property type="entry name" value="Thioredoxin-like_sf"/>
</dbReference>
<proteinExistence type="predicted"/>
<dbReference type="PANTHER" id="PTHR23322:SF103">
    <property type="entry name" value="UBX DOMAIN-CONTAINING PROTEIN 3"/>
    <property type="match status" value="1"/>
</dbReference>
<dbReference type="VEuPathDB" id="FungiDB:GWK60_L08085"/>
<dbReference type="AlphaFoldDB" id="A0A0W0CAQ1"/>
<dbReference type="GO" id="GO:0016567">
    <property type="term" value="P:protein ubiquitination"/>
    <property type="evidence" value="ECO:0007669"/>
    <property type="project" value="EnsemblFungi"/>
</dbReference>
<dbReference type="EMBL" id="LLZZ01000153">
    <property type="protein sequence ID" value="KTA98457.1"/>
    <property type="molecule type" value="Genomic_DNA"/>
</dbReference>
<feature type="domain" description="UBX" evidence="2">
    <location>
        <begin position="329"/>
        <end position="416"/>
    </location>
</feature>
<dbReference type="VEuPathDB" id="FungiDB:CAGL0L07128g"/>
<gene>
    <name evidence="4" type="ORF">AO440_005127</name>
    <name evidence="3" type="ORF">AO440_005408</name>
</gene>
<evidence type="ECO:0000256" key="1">
    <source>
        <dbReference type="SAM" id="Phobius"/>
    </source>
</evidence>
<keyword evidence="1" id="KW-0472">Membrane</keyword>
<dbReference type="SMART" id="SM00594">
    <property type="entry name" value="UAS"/>
    <property type="match status" value="1"/>
</dbReference>
<dbReference type="VEuPathDB" id="FungiDB:GVI51_L07007"/>
<dbReference type="GO" id="GO:0043130">
    <property type="term" value="F:ubiquitin binding"/>
    <property type="evidence" value="ECO:0007669"/>
    <property type="project" value="TreeGrafter"/>
</dbReference>
<organism evidence="3 5">
    <name type="scientific">Candida glabrata</name>
    <name type="common">Yeast</name>
    <name type="synonym">Torulopsis glabrata</name>
    <dbReference type="NCBI Taxonomy" id="5478"/>
    <lineage>
        <taxon>Eukaryota</taxon>
        <taxon>Fungi</taxon>
        <taxon>Dikarya</taxon>
        <taxon>Ascomycota</taxon>
        <taxon>Saccharomycotina</taxon>
        <taxon>Saccharomycetes</taxon>
        <taxon>Saccharomycetales</taxon>
        <taxon>Saccharomycetaceae</taxon>
        <taxon>Nakaseomyces</taxon>
    </lineage>
</organism>
<dbReference type="GO" id="GO:0044695">
    <property type="term" value="C:Dsc E3 ubiquitin ligase complex"/>
    <property type="evidence" value="ECO:0007669"/>
    <property type="project" value="EnsemblFungi"/>
</dbReference>
<dbReference type="GO" id="GO:0036503">
    <property type="term" value="P:ERAD pathway"/>
    <property type="evidence" value="ECO:0007669"/>
    <property type="project" value="TreeGrafter"/>
</dbReference>
<protein>
    <submittedName>
        <fullName evidence="3">UBX domain-containing protein 3</fullName>
    </submittedName>
</protein>
<dbReference type="CDD" id="cd01767">
    <property type="entry name" value="UBX"/>
    <property type="match status" value="1"/>
</dbReference>
<dbReference type="InterPro" id="IPR001012">
    <property type="entry name" value="UBX_dom"/>
</dbReference>
<dbReference type="SUPFAM" id="SSF54236">
    <property type="entry name" value="Ubiquitin-like"/>
    <property type="match status" value="1"/>
</dbReference>